<dbReference type="GO" id="GO:0016779">
    <property type="term" value="F:nucleotidyltransferase activity"/>
    <property type="evidence" value="ECO:0007669"/>
    <property type="project" value="UniProtKB-KW"/>
</dbReference>
<reference evidence="10 11" key="1">
    <citation type="journal article" date="2015" name="Nature">
        <title>rRNA introns, odd ribosomes, and small enigmatic genomes across a large radiation of phyla.</title>
        <authorList>
            <person name="Brown C.T."/>
            <person name="Hug L.A."/>
            <person name="Thomas B.C."/>
            <person name="Sharon I."/>
            <person name="Castelle C.J."/>
            <person name="Singh A."/>
            <person name="Wilkins M.J."/>
            <person name="Williams K.H."/>
            <person name="Banfield J.F."/>
        </authorList>
    </citation>
    <scope>NUCLEOTIDE SEQUENCE [LARGE SCALE GENOMIC DNA]</scope>
</reference>
<gene>
    <name evidence="10" type="ORF">UX06_C0018G0010</name>
</gene>
<sequence length="494" mass="56788">MHKIPKEVIDVVQKLRENNFEAYLVGGCVRDFLRAKKPKDWDVTTNAKPEEIQKVFEDTFYENQYGTVGVKTGAKEESLAVVEVTPYRVEAKYSDKRHPDKIEFAKDLQEDLGRRDFTINALALEVPKSDFKGAPKSDFGIIDLVDGQKDLKNKVIRAVGDPEERFREDALRLLRAVRFAAELGFKIEKRTLEAVKNNAGLLRFISKERIRDEFVKLIASAGAASGIEILRESGLLKEFLPELLEGWGVGQNLHHIYTVWEHNLKSLEHAVKEDWPLDVRMAALLHDVGKPRVKRGEGKFSTFYGHDVVGAKMSDQILSRLRFPKEFIEKVSKLIRYHLFYYNVDEVTESSVRRLIAKVGIEDMEDLIRVRICDRIGSGVPKAEPYKLRHFRFIVEKLQRDPISVGMLKVRGEDVMKTCEIEPGPRVGWILSILLDEVLDDPKKNTKKYLEEKVAWLCLLSDKELKDLSKKAAEKKVSLESDEIEEIKKKHYVK</sequence>
<dbReference type="InterPro" id="IPR002646">
    <property type="entry name" value="PolA_pol_head_dom"/>
</dbReference>
<keyword evidence="5" id="KW-0479">Metal-binding</keyword>
<dbReference type="PANTHER" id="PTHR46173:SF1">
    <property type="entry name" value="CCA TRNA NUCLEOTIDYLTRANSFERASE 1, MITOCHONDRIAL"/>
    <property type="match status" value="1"/>
</dbReference>
<keyword evidence="8" id="KW-0694">RNA-binding</keyword>
<dbReference type="InterPro" id="IPR006675">
    <property type="entry name" value="HDIG_dom"/>
</dbReference>
<dbReference type="Gene3D" id="1.10.246.80">
    <property type="match status" value="1"/>
</dbReference>
<dbReference type="Gene3D" id="3.30.460.10">
    <property type="entry name" value="Beta Polymerase, domain 2"/>
    <property type="match status" value="1"/>
</dbReference>
<organism evidence="10 11">
    <name type="scientific">Candidatus Giovannonibacteria bacterium GW2011_GWA2_45_21</name>
    <dbReference type="NCBI Taxonomy" id="1618649"/>
    <lineage>
        <taxon>Bacteria</taxon>
        <taxon>Candidatus Giovannoniibacteriota</taxon>
    </lineage>
</organism>
<dbReference type="EMBL" id="LCKT01000018">
    <property type="protein sequence ID" value="KKU04452.1"/>
    <property type="molecule type" value="Genomic_DNA"/>
</dbReference>
<dbReference type="PROSITE" id="PS51831">
    <property type="entry name" value="HD"/>
    <property type="match status" value="1"/>
</dbReference>
<dbReference type="Proteomes" id="UP000034696">
    <property type="component" value="Unassembled WGS sequence"/>
</dbReference>
<dbReference type="CDD" id="cd00077">
    <property type="entry name" value="HDc"/>
    <property type="match status" value="1"/>
</dbReference>
<protein>
    <recommendedName>
        <fullName evidence="9">HD domain-containing protein</fullName>
    </recommendedName>
</protein>
<dbReference type="CDD" id="cd05398">
    <property type="entry name" value="NT_ClassII-CCAase"/>
    <property type="match status" value="1"/>
</dbReference>
<dbReference type="InterPro" id="IPR003607">
    <property type="entry name" value="HD/PDEase_dom"/>
</dbReference>
<comment type="similarity">
    <text evidence="8">Belongs to the tRNA nucleotidyltransferase/poly(A) polymerase family.</text>
</comment>
<evidence type="ECO:0000256" key="3">
    <source>
        <dbReference type="ARBA" id="ARBA00022694"/>
    </source>
</evidence>
<dbReference type="GO" id="GO:0000049">
    <property type="term" value="F:tRNA binding"/>
    <property type="evidence" value="ECO:0007669"/>
    <property type="project" value="TreeGrafter"/>
</dbReference>
<dbReference type="SUPFAM" id="SSF81301">
    <property type="entry name" value="Nucleotidyltransferase"/>
    <property type="match status" value="1"/>
</dbReference>
<keyword evidence="4" id="KW-0548">Nucleotidyltransferase</keyword>
<name>A0A0G1M8L2_9BACT</name>
<keyword evidence="2 8" id="KW-0808">Transferase</keyword>
<dbReference type="Gene3D" id="1.10.3090.10">
    <property type="entry name" value="cca-adding enzyme, domain 2"/>
    <property type="match status" value="1"/>
</dbReference>
<dbReference type="GO" id="GO:0000166">
    <property type="term" value="F:nucleotide binding"/>
    <property type="evidence" value="ECO:0007669"/>
    <property type="project" value="UniProtKB-KW"/>
</dbReference>
<dbReference type="PATRIC" id="fig|1618649.3.peg.345"/>
<keyword evidence="6" id="KW-0547">Nucleotide-binding</keyword>
<dbReference type="GO" id="GO:0046872">
    <property type="term" value="F:metal ion binding"/>
    <property type="evidence" value="ECO:0007669"/>
    <property type="project" value="UniProtKB-KW"/>
</dbReference>
<dbReference type="GO" id="GO:0008033">
    <property type="term" value="P:tRNA processing"/>
    <property type="evidence" value="ECO:0007669"/>
    <property type="project" value="UniProtKB-KW"/>
</dbReference>
<dbReference type="Pfam" id="PF01743">
    <property type="entry name" value="PolyA_pol"/>
    <property type="match status" value="1"/>
</dbReference>
<evidence type="ECO:0000256" key="8">
    <source>
        <dbReference type="RuleBase" id="RU003953"/>
    </source>
</evidence>
<evidence type="ECO:0000256" key="7">
    <source>
        <dbReference type="ARBA" id="ARBA00022842"/>
    </source>
</evidence>
<evidence type="ECO:0000256" key="4">
    <source>
        <dbReference type="ARBA" id="ARBA00022695"/>
    </source>
</evidence>
<keyword evidence="3" id="KW-0819">tRNA processing</keyword>
<comment type="cofactor">
    <cofactor evidence="1">
        <name>Mg(2+)</name>
        <dbReference type="ChEBI" id="CHEBI:18420"/>
    </cofactor>
</comment>
<evidence type="ECO:0000256" key="1">
    <source>
        <dbReference type="ARBA" id="ARBA00001946"/>
    </source>
</evidence>
<dbReference type="NCBIfam" id="TIGR00277">
    <property type="entry name" value="HDIG"/>
    <property type="match status" value="1"/>
</dbReference>
<feature type="domain" description="HD" evidence="9">
    <location>
        <begin position="259"/>
        <end position="370"/>
    </location>
</feature>
<dbReference type="InterPro" id="IPR050264">
    <property type="entry name" value="Bact_CCA-adding_enz_type3_sf"/>
</dbReference>
<evidence type="ECO:0000256" key="5">
    <source>
        <dbReference type="ARBA" id="ARBA00022723"/>
    </source>
</evidence>
<evidence type="ECO:0000313" key="11">
    <source>
        <dbReference type="Proteomes" id="UP000034696"/>
    </source>
</evidence>
<comment type="caution">
    <text evidence="10">The sequence shown here is derived from an EMBL/GenBank/DDBJ whole genome shotgun (WGS) entry which is preliminary data.</text>
</comment>
<dbReference type="Pfam" id="PF01966">
    <property type="entry name" value="HD"/>
    <property type="match status" value="1"/>
</dbReference>
<proteinExistence type="inferred from homology"/>
<dbReference type="InterPro" id="IPR032828">
    <property type="entry name" value="PolyA_RNA-bd"/>
</dbReference>
<dbReference type="SUPFAM" id="SSF81891">
    <property type="entry name" value="Poly A polymerase C-terminal region-like"/>
    <property type="match status" value="1"/>
</dbReference>
<dbReference type="InterPro" id="IPR006674">
    <property type="entry name" value="HD_domain"/>
</dbReference>
<evidence type="ECO:0000313" key="10">
    <source>
        <dbReference type="EMBL" id="KKU04452.1"/>
    </source>
</evidence>
<evidence type="ECO:0000256" key="6">
    <source>
        <dbReference type="ARBA" id="ARBA00022741"/>
    </source>
</evidence>
<dbReference type="Pfam" id="PF12627">
    <property type="entry name" value="PolyA_pol_RNAbd"/>
    <property type="match status" value="1"/>
</dbReference>
<evidence type="ECO:0000256" key="2">
    <source>
        <dbReference type="ARBA" id="ARBA00022679"/>
    </source>
</evidence>
<evidence type="ECO:0000259" key="9">
    <source>
        <dbReference type="PROSITE" id="PS51831"/>
    </source>
</evidence>
<keyword evidence="7" id="KW-0460">Magnesium</keyword>
<dbReference type="PANTHER" id="PTHR46173">
    <property type="entry name" value="CCA TRNA NUCLEOTIDYLTRANSFERASE 1, MITOCHONDRIAL"/>
    <property type="match status" value="1"/>
</dbReference>
<dbReference type="AlphaFoldDB" id="A0A0G1M8L2"/>
<accession>A0A0G1M8L2</accession>
<dbReference type="InterPro" id="IPR043519">
    <property type="entry name" value="NT_sf"/>
</dbReference>